<dbReference type="SUPFAM" id="SSF52172">
    <property type="entry name" value="CheY-like"/>
    <property type="match status" value="1"/>
</dbReference>
<accession>A0A494XZP5</accession>
<dbReference type="Pfam" id="PF00486">
    <property type="entry name" value="Trans_reg_C"/>
    <property type="match status" value="1"/>
</dbReference>
<evidence type="ECO:0000256" key="1">
    <source>
        <dbReference type="ARBA" id="ARBA00023125"/>
    </source>
</evidence>
<dbReference type="GO" id="GO:0006355">
    <property type="term" value="P:regulation of DNA-templated transcription"/>
    <property type="evidence" value="ECO:0007669"/>
    <property type="project" value="InterPro"/>
</dbReference>
<dbReference type="SMART" id="SM00862">
    <property type="entry name" value="Trans_reg_C"/>
    <property type="match status" value="1"/>
</dbReference>
<dbReference type="InterPro" id="IPR036388">
    <property type="entry name" value="WH-like_DNA-bd_sf"/>
</dbReference>
<reference evidence="4 5" key="1">
    <citation type="submission" date="2018-10" db="EMBL/GenBank/DDBJ databases">
        <title>Robbsia sp. DHC34, isolated from soil.</title>
        <authorList>
            <person name="Gao Z.-H."/>
            <person name="Qiu L.-H."/>
        </authorList>
    </citation>
    <scope>NUCLEOTIDE SEQUENCE [LARGE SCALE GENOMIC DNA]</scope>
    <source>
        <strain evidence="4 5">DHC34</strain>
    </source>
</reference>
<dbReference type="GO" id="GO:0003677">
    <property type="term" value="F:DNA binding"/>
    <property type="evidence" value="ECO:0007669"/>
    <property type="project" value="UniProtKB-UniRule"/>
</dbReference>
<dbReference type="InterPro" id="IPR001867">
    <property type="entry name" value="OmpR/PhoB-type_DNA-bd"/>
</dbReference>
<dbReference type="SUPFAM" id="SSF46894">
    <property type="entry name" value="C-terminal effector domain of the bipartite response regulators"/>
    <property type="match status" value="1"/>
</dbReference>
<dbReference type="Proteomes" id="UP000270342">
    <property type="component" value="Unassembled WGS sequence"/>
</dbReference>
<evidence type="ECO:0000313" key="5">
    <source>
        <dbReference type="Proteomes" id="UP000270342"/>
    </source>
</evidence>
<comment type="caution">
    <text evidence="4">The sequence shown here is derived from an EMBL/GenBank/DDBJ whole genome shotgun (WGS) entry which is preliminary data.</text>
</comment>
<dbReference type="InterPro" id="IPR016032">
    <property type="entry name" value="Sig_transdc_resp-reg_C-effctor"/>
</dbReference>
<dbReference type="Gene3D" id="1.10.10.10">
    <property type="entry name" value="Winged helix-like DNA-binding domain superfamily/Winged helix DNA-binding domain"/>
    <property type="match status" value="1"/>
</dbReference>
<dbReference type="Gene3D" id="3.40.50.2300">
    <property type="match status" value="1"/>
</dbReference>
<feature type="domain" description="OmpR/PhoB-type" evidence="3">
    <location>
        <begin position="127"/>
        <end position="234"/>
    </location>
</feature>
<evidence type="ECO:0000313" key="4">
    <source>
        <dbReference type="EMBL" id="RKP55987.1"/>
    </source>
</evidence>
<name>A0A494XZP5_9BURK</name>
<feature type="DNA-binding region" description="OmpR/PhoB-type" evidence="2">
    <location>
        <begin position="127"/>
        <end position="234"/>
    </location>
</feature>
<evidence type="ECO:0000256" key="2">
    <source>
        <dbReference type="PROSITE-ProRule" id="PRU01091"/>
    </source>
</evidence>
<evidence type="ECO:0000259" key="3">
    <source>
        <dbReference type="PROSITE" id="PS51755"/>
    </source>
</evidence>
<dbReference type="InterPro" id="IPR011006">
    <property type="entry name" value="CheY-like_superfamily"/>
</dbReference>
<dbReference type="GO" id="GO:0000160">
    <property type="term" value="P:phosphorelay signal transduction system"/>
    <property type="evidence" value="ECO:0007669"/>
    <property type="project" value="InterPro"/>
</dbReference>
<organism evidence="4 5">
    <name type="scientific">Pararobbsia silviterrae</name>
    <dbReference type="NCBI Taxonomy" id="1792498"/>
    <lineage>
        <taxon>Bacteria</taxon>
        <taxon>Pseudomonadati</taxon>
        <taxon>Pseudomonadota</taxon>
        <taxon>Betaproteobacteria</taxon>
        <taxon>Burkholderiales</taxon>
        <taxon>Burkholderiaceae</taxon>
        <taxon>Pararobbsia</taxon>
    </lineage>
</organism>
<dbReference type="AlphaFoldDB" id="A0A494XZP5"/>
<proteinExistence type="predicted"/>
<protein>
    <submittedName>
        <fullName evidence="4">DNA-binding response regulator</fullName>
    </submittedName>
</protein>
<dbReference type="EMBL" id="RBZU01000004">
    <property type="protein sequence ID" value="RKP55987.1"/>
    <property type="molecule type" value="Genomic_DNA"/>
</dbReference>
<keyword evidence="1 2" id="KW-0238">DNA-binding</keyword>
<dbReference type="PROSITE" id="PS51755">
    <property type="entry name" value="OMPR_PHOB"/>
    <property type="match status" value="1"/>
</dbReference>
<sequence>MTRHMRILCVGAGGPVRDYLANAFIEASHSVSLVDDERDAAYIAFTETFDAVILLDPHATPRLATLFRTKTFVDIVIAIANWTDADHRAAMLRAGADACFDRRFSFAELMAVFDALARRRVPDRAAGIGTQAHPERRDRLDAARRCLVLDMDGDPARARTLALSHGEYLLLECLMRKPGAVASYAELLHYAFHRTDADRRTLTYTISRLRKRLAELGSRSTIAAVSGIGYRIDLAS</sequence>
<dbReference type="CDD" id="cd00383">
    <property type="entry name" value="trans_reg_C"/>
    <property type="match status" value="1"/>
</dbReference>
<gene>
    <name evidence="4" type="ORF">D7S86_12430</name>
</gene>
<keyword evidence="5" id="KW-1185">Reference proteome</keyword>